<dbReference type="AlphaFoldDB" id="A0A6F8V861"/>
<gene>
    <name evidence="10" type="primary">dsbC</name>
    <name evidence="10" type="ORF">SKTS_00820</name>
</gene>
<dbReference type="PANTHER" id="PTHR35272:SF3">
    <property type="entry name" value="THIOL:DISULFIDE INTERCHANGE PROTEIN DSBC"/>
    <property type="match status" value="1"/>
</dbReference>
<dbReference type="SUPFAM" id="SSF54423">
    <property type="entry name" value="DsbC/DsbG N-terminal domain-like"/>
    <property type="match status" value="1"/>
</dbReference>
<dbReference type="PANTHER" id="PTHR35272">
    <property type="entry name" value="THIOL:DISULFIDE INTERCHANGE PROTEIN DSBC-RELATED"/>
    <property type="match status" value="1"/>
</dbReference>
<comment type="function">
    <text evidence="7">Required for disulfide bond formation in some periplasmic proteins. Acts by transferring its disulfide bond to other proteins and is reduced in the process.</text>
</comment>
<evidence type="ECO:0000313" key="10">
    <source>
        <dbReference type="EMBL" id="BCB25196.1"/>
    </source>
</evidence>
<dbReference type="Gene3D" id="3.40.30.10">
    <property type="entry name" value="Glutaredoxin"/>
    <property type="match status" value="1"/>
</dbReference>
<dbReference type="RefSeq" id="WP_173058734.1">
    <property type="nucleotide sequence ID" value="NZ_AP022853.1"/>
</dbReference>
<keyword evidence="3 7" id="KW-0732">Signal</keyword>
<feature type="chain" id="PRO_5026378927" description="Thiol:disulfide interchange protein" evidence="7">
    <location>
        <begin position="23"/>
        <end position="240"/>
    </location>
</feature>
<dbReference type="Proteomes" id="UP000502260">
    <property type="component" value="Chromosome"/>
</dbReference>
<evidence type="ECO:0000256" key="1">
    <source>
        <dbReference type="ARBA" id="ARBA00004418"/>
    </source>
</evidence>
<organism evidence="10 11">
    <name type="scientific">Sulfurimicrobium lacus</name>
    <dbReference type="NCBI Taxonomy" id="2715678"/>
    <lineage>
        <taxon>Bacteria</taxon>
        <taxon>Pseudomonadati</taxon>
        <taxon>Pseudomonadota</taxon>
        <taxon>Betaproteobacteria</taxon>
        <taxon>Nitrosomonadales</taxon>
        <taxon>Sulfuricellaceae</taxon>
        <taxon>Sulfurimicrobium</taxon>
    </lineage>
</organism>
<feature type="domain" description="Thioredoxin-like fold" evidence="9">
    <location>
        <begin position="110"/>
        <end position="234"/>
    </location>
</feature>
<dbReference type="EMBL" id="AP022853">
    <property type="protein sequence ID" value="BCB25196.1"/>
    <property type="molecule type" value="Genomic_DNA"/>
</dbReference>
<reference evidence="11" key="1">
    <citation type="submission" date="2020-03" db="EMBL/GenBank/DDBJ databases">
        <title>Complete genome sequence of sulfur-oxidizing bacterium skT11.</title>
        <authorList>
            <person name="Kanda M."/>
            <person name="Kojima H."/>
            <person name="Fukui M."/>
        </authorList>
    </citation>
    <scope>NUCLEOTIDE SEQUENCE [LARGE SCALE GENOMIC DNA]</scope>
    <source>
        <strain evidence="11">skT11</strain>
    </source>
</reference>
<dbReference type="GO" id="GO:0042597">
    <property type="term" value="C:periplasmic space"/>
    <property type="evidence" value="ECO:0007669"/>
    <property type="project" value="UniProtKB-SubCell"/>
</dbReference>
<dbReference type="SUPFAM" id="SSF52833">
    <property type="entry name" value="Thioredoxin-like"/>
    <property type="match status" value="1"/>
</dbReference>
<evidence type="ECO:0000256" key="5">
    <source>
        <dbReference type="ARBA" id="ARBA00023157"/>
    </source>
</evidence>
<evidence type="ECO:0000256" key="4">
    <source>
        <dbReference type="ARBA" id="ARBA00022764"/>
    </source>
</evidence>
<dbReference type="KEGG" id="slac:SKTS_00820"/>
<evidence type="ECO:0000256" key="7">
    <source>
        <dbReference type="RuleBase" id="RU364038"/>
    </source>
</evidence>
<accession>A0A6F8V861</accession>
<name>A0A6F8V861_9PROT</name>
<dbReference type="Pfam" id="PF13098">
    <property type="entry name" value="Thioredoxin_2"/>
    <property type="match status" value="1"/>
</dbReference>
<dbReference type="Pfam" id="PF10411">
    <property type="entry name" value="DsbC_N"/>
    <property type="match status" value="1"/>
</dbReference>
<keyword evidence="11" id="KW-1185">Reference proteome</keyword>
<feature type="signal peptide" evidence="7">
    <location>
        <begin position="1"/>
        <end position="22"/>
    </location>
</feature>
<proteinExistence type="inferred from homology"/>
<dbReference type="Gene3D" id="3.10.450.70">
    <property type="entry name" value="Disulphide bond isomerase, DsbC/G, N-terminal"/>
    <property type="match status" value="1"/>
</dbReference>
<dbReference type="InterPro" id="IPR033954">
    <property type="entry name" value="DiS-bond_Isoase_DsbC/G"/>
</dbReference>
<dbReference type="InterPro" id="IPR036249">
    <property type="entry name" value="Thioredoxin-like_sf"/>
</dbReference>
<keyword evidence="6 7" id="KW-0676">Redox-active center</keyword>
<keyword evidence="4 7" id="KW-0574">Periplasm</keyword>
<feature type="domain" description="Disulphide bond isomerase DsbC/G N-terminal" evidence="8">
    <location>
        <begin position="18"/>
        <end position="87"/>
    </location>
</feature>
<sequence>MFSLKNLAAPLLFALLTASAHADEALIKKTIEAKFPGAKVQTVSKTPYAGLYEVLMEGPQLAYADEKANYLFMGSVLDLNAQKNLTEERFQKLTAVKFDTLPLDTAIKVVKGNGSRKIAVFADADCPYCKKFESELQNVTNITVYTFLFPLDQLHPEAGKKSKQIWCAPDRAKAWEDWMLRNTLPKNDGSCANPLAKTAELGKKLNIQGTPAIIFTDGTRVPGAIPAAKLEQILGGKAGK</sequence>
<evidence type="ECO:0000259" key="8">
    <source>
        <dbReference type="Pfam" id="PF10411"/>
    </source>
</evidence>
<evidence type="ECO:0000259" key="9">
    <source>
        <dbReference type="Pfam" id="PF13098"/>
    </source>
</evidence>
<keyword evidence="5" id="KW-1015">Disulfide bond</keyword>
<dbReference type="InterPro" id="IPR018950">
    <property type="entry name" value="DiS-bond_isomerase_DsbC/G_N"/>
</dbReference>
<dbReference type="InterPro" id="IPR051470">
    <property type="entry name" value="Thiol:disulfide_interchange"/>
</dbReference>
<evidence type="ECO:0000256" key="6">
    <source>
        <dbReference type="ARBA" id="ARBA00023284"/>
    </source>
</evidence>
<evidence type="ECO:0000313" key="11">
    <source>
        <dbReference type="Proteomes" id="UP000502260"/>
    </source>
</evidence>
<comment type="subcellular location">
    <subcellularLocation>
        <location evidence="1 7">Periplasm</location>
    </subcellularLocation>
</comment>
<evidence type="ECO:0000256" key="2">
    <source>
        <dbReference type="ARBA" id="ARBA00009813"/>
    </source>
</evidence>
<evidence type="ECO:0000256" key="3">
    <source>
        <dbReference type="ARBA" id="ARBA00022729"/>
    </source>
</evidence>
<protein>
    <recommendedName>
        <fullName evidence="7">Thiol:disulfide interchange protein</fullName>
    </recommendedName>
</protein>
<dbReference type="InterPro" id="IPR012336">
    <property type="entry name" value="Thioredoxin-like_fold"/>
</dbReference>
<dbReference type="InterPro" id="IPR009094">
    <property type="entry name" value="DiS-bond_isomerase_DsbC/G_N_sf"/>
</dbReference>
<dbReference type="CDD" id="cd03020">
    <property type="entry name" value="DsbA_DsbC_DsbG"/>
    <property type="match status" value="1"/>
</dbReference>
<comment type="similarity">
    <text evidence="2 7">Belongs to the thioredoxin family. DsbC subfamily.</text>
</comment>